<gene>
    <name evidence="2" type="ORF">DVH24_030367</name>
</gene>
<feature type="compositionally biased region" description="Polar residues" evidence="1">
    <location>
        <begin position="77"/>
        <end position="87"/>
    </location>
</feature>
<dbReference type="EMBL" id="RDQH01000330">
    <property type="protein sequence ID" value="RXI02438.1"/>
    <property type="molecule type" value="Genomic_DNA"/>
</dbReference>
<evidence type="ECO:0000256" key="1">
    <source>
        <dbReference type="SAM" id="MobiDB-lite"/>
    </source>
</evidence>
<protein>
    <submittedName>
        <fullName evidence="2">Uncharacterized protein</fullName>
    </submittedName>
</protein>
<sequence>MRKKLTRRVLWYCLVCERDETGWNGMGRDEMGRNGEGAKMPLDGNKEEEEGDGEVIILCSMDVERVIPGGDMERKFTQNSSRGTARSTRFRHTKRGTEPLVPLRSVPSHVPNGTLII</sequence>
<feature type="region of interest" description="Disordered" evidence="1">
    <location>
        <begin position="73"/>
        <end position="106"/>
    </location>
</feature>
<dbReference type="AlphaFoldDB" id="A0A498K4T1"/>
<accession>A0A498K4T1</accession>
<feature type="compositionally biased region" description="Basic and acidic residues" evidence="1">
    <location>
        <begin position="24"/>
        <end position="33"/>
    </location>
</feature>
<reference evidence="2 3" key="1">
    <citation type="submission" date="2018-10" db="EMBL/GenBank/DDBJ databases">
        <title>A high-quality apple genome assembly.</title>
        <authorList>
            <person name="Hu J."/>
        </authorList>
    </citation>
    <scope>NUCLEOTIDE SEQUENCE [LARGE SCALE GENOMIC DNA]</scope>
    <source>
        <strain evidence="3">cv. HFTH1</strain>
        <tissue evidence="2">Young leaf</tissue>
    </source>
</reference>
<comment type="caution">
    <text evidence="2">The sequence shown here is derived from an EMBL/GenBank/DDBJ whole genome shotgun (WGS) entry which is preliminary data.</text>
</comment>
<organism evidence="2 3">
    <name type="scientific">Malus domestica</name>
    <name type="common">Apple</name>
    <name type="synonym">Pyrus malus</name>
    <dbReference type="NCBI Taxonomy" id="3750"/>
    <lineage>
        <taxon>Eukaryota</taxon>
        <taxon>Viridiplantae</taxon>
        <taxon>Streptophyta</taxon>
        <taxon>Embryophyta</taxon>
        <taxon>Tracheophyta</taxon>
        <taxon>Spermatophyta</taxon>
        <taxon>Magnoliopsida</taxon>
        <taxon>eudicotyledons</taxon>
        <taxon>Gunneridae</taxon>
        <taxon>Pentapetalae</taxon>
        <taxon>rosids</taxon>
        <taxon>fabids</taxon>
        <taxon>Rosales</taxon>
        <taxon>Rosaceae</taxon>
        <taxon>Amygdaloideae</taxon>
        <taxon>Maleae</taxon>
        <taxon>Malus</taxon>
    </lineage>
</organism>
<evidence type="ECO:0000313" key="2">
    <source>
        <dbReference type="EMBL" id="RXI02438.1"/>
    </source>
</evidence>
<proteinExistence type="predicted"/>
<feature type="region of interest" description="Disordered" evidence="1">
    <location>
        <begin position="24"/>
        <end position="51"/>
    </location>
</feature>
<evidence type="ECO:0000313" key="3">
    <source>
        <dbReference type="Proteomes" id="UP000290289"/>
    </source>
</evidence>
<dbReference type="Proteomes" id="UP000290289">
    <property type="component" value="Chromosome 4"/>
</dbReference>
<keyword evidence="3" id="KW-1185">Reference proteome</keyword>
<name>A0A498K4T1_MALDO</name>